<evidence type="ECO:0000313" key="3">
    <source>
        <dbReference type="EMBL" id="AFM06203.1"/>
    </source>
</evidence>
<keyword evidence="1" id="KW-1133">Transmembrane helix</keyword>
<reference evidence="4" key="1">
    <citation type="submission" date="2012-06" db="EMBL/GenBank/DDBJ databases">
        <title>The complete genome of Flexibacter litoralis DSM 6794.</title>
        <authorList>
            <person name="Lucas S."/>
            <person name="Copeland A."/>
            <person name="Lapidus A."/>
            <person name="Glavina del Rio T."/>
            <person name="Dalin E."/>
            <person name="Tice H."/>
            <person name="Bruce D."/>
            <person name="Goodwin L."/>
            <person name="Pitluck S."/>
            <person name="Peters L."/>
            <person name="Ovchinnikova G."/>
            <person name="Lu M."/>
            <person name="Kyrpides N."/>
            <person name="Mavromatis K."/>
            <person name="Ivanova N."/>
            <person name="Brettin T."/>
            <person name="Detter J.C."/>
            <person name="Han C."/>
            <person name="Larimer F."/>
            <person name="Land M."/>
            <person name="Hauser L."/>
            <person name="Markowitz V."/>
            <person name="Cheng J.-F."/>
            <person name="Hugenholtz P."/>
            <person name="Woyke T."/>
            <person name="Wu D."/>
            <person name="Spring S."/>
            <person name="Lang E."/>
            <person name="Kopitz M."/>
            <person name="Brambilla E."/>
            <person name="Klenk H.-P."/>
            <person name="Eisen J.A."/>
        </authorList>
    </citation>
    <scope>NUCLEOTIDE SEQUENCE [LARGE SCALE GENOMIC DNA]</scope>
    <source>
        <strain evidence="4">ATCC 23117 / DSM 6794 / NBRC 15988 / NCIMB 1366 / Sio-4</strain>
    </source>
</reference>
<dbReference type="NCBIfam" id="NF009807">
    <property type="entry name" value="PRK13291.1"/>
    <property type="match status" value="1"/>
</dbReference>
<sequence length="215" mass="25618">MDLEFIKLYITQALVCVWFLLVVYQKMETNQLDKIELEKLKYPIGDFEKPTTQDSEERKNLVLNWKNDISIFPIRLKKVVDNLSEEELNWKYRPQGWTIKQVIHHCSDSHINALIRFKLTLTEDEPTIKPYLEDKWTELQDMTLPIDVSISILEGIHKKLSIIIESLSESDLERRFFHPEQQTYFTLFELVANYTWHSNHHLAHIEQAIESKGKY</sequence>
<dbReference type="Gene3D" id="1.20.120.450">
    <property type="entry name" value="dinb family like domain"/>
    <property type="match status" value="1"/>
</dbReference>
<dbReference type="InterPro" id="IPR024775">
    <property type="entry name" value="DinB-like"/>
</dbReference>
<dbReference type="AlphaFoldDB" id="I4AQG8"/>
<dbReference type="Pfam" id="PF12867">
    <property type="entry name" value="DinB_2"/>
    <property type="match status" value="1"/>
</dbReference>
<dbReference type="EMBL" id="CP003345">
    <property type="protein sequence ID" value="AFM06203.1"/>
    <property type="molecule type" value="Genomic_DNA"/>
</dbReference>
<dbReference type="InterPro" id="IPR034660">
    <property type="entry name" value="DinB/YfiT-like"/>
</dbReference>
<accession>I4AQG8</accession>
<organism evidence="3 4">
    <name type="scientific">Bernardetia litoralis (strain ATCC 23117 / DSM 6794 / NBRC 15988 / NCIMB 1366 / Fx l1 / Sio-4)</name>
    <name type="common">Flexibacter litoralis</name>
    <dbReference type="NCBI Taxonomy" id="880071"/>
    <lineage>
        <taxon>Bacteria</taxon>
        <taxon>Pseudomonadati</taxon>
        <taxon>Bacteroidota</taxon>
        <taxon>Cytophagia</taxon>
        <taxon>Cytophagales</taxon>
        <taxon>Bernardetiaceae</taxon>
        <taxon>Bernardetia</taxon>
    </lineage>
</organism>
<keyword evidence="1" id="KW-0812">Transmembrane</keyword>
<evidence type="ECO:0000313" key="4">
    <source>
        <dbReference type="Proteomes" id="UP000006054"/>
    </source>
</evidence>
<name>I4AQG8_BERLS</name>
<dbReference type="PATRIC" id="fig|880071.3.peg.3902"/>
<dbReference type="HOGENOM" id="CLU_105789_1_0_10"/>
<dbReference type="eggNOG" id="COG2318">
    <property type="taxonomic scope" value="Bacteria"/>
</dbReference>
<proteinExistence type="predicted"/>
<protein>
    <recommendedName>
        <fullName evidence="2">DinB-like domain-containing protein</fullName>
    </recommendedName>
</protein>
<evidence type="ECO:0000259" key="2">
    <source>
        <dbReference type="Pfam" id="PF12867"/>
    </source>
</evidence>
<dbReference type="Proteomes" id="UP000006054">
    <property type="component" value="Chromosome"/>
</dbReference>
<keyword evidence="1" id="KW-0472">Membrane</keyword>
<feature type="domain" description="DinB-like" evidence="2">
    <location>
        <begin position="75"/>
        <end position="205"/>
    </location>
</feature>
<dbReference type="STRING" id="880071.Fleli_3900"/>
<feature type="transmembrane region" description="Helical" evidence="1">
    <location>
        <begin position="6"/>
        <end position="24"/>
    </location>
</feature>
<gene>
    <name evidence="3" type="ordered locus">Fleli_3900</name>
</gene>
<dbReference type="SUPFAM" id="SSF109854">
    <property type="entry name" value="DinB/YfiT-like putative metalloenzymes"/>
    <property type="match status" value="1"/>
</dbReference>
<keyword evidence="4" id="KW-1185">Reference proteome</keyword>
<dbReference type="KEGG" id="fli:Fleli_3900"/>
<evidence type="ECO:0000256" key="1">
    <source>
        <dbReference type="SAM" id="Phobius"/>
    </source>
</evidence>